<proteinExistence type="inferred from homology"/>
<keyword evidence="3" id="KW-0119">Carbohydrate metabolism</keyword>
<dbReference type="Gene3D" id="2.60.120.560">
    <property type="entry name" value="Exo-inulinase, domain 1"/>
    <property type="match status" value="1"/>
</dbReference>
<dbReference type="Gene3D" id="2.115.10.20">
    <property type="entry name" value="Glycosyl hydrolase domain, family 43"/>
    <property type="match status" value="1"/>
</dbReference>
<dbReference type="PANTHER" id="PTHR43772:SF2">
    <property type="entry name" value="PUTATIVE (AFU_ORTHOLOGUE AFUA_2G04480)-RELATED"/>
    <property type="match status" value="1"/>
</dbReference>
<dbReference type="GO" id="GO:0005975">
    <property type="term" value="P:carbohydrate metabolic process"/>
    <property type="evidence" value="ECO:0007669"/>
    <property type="project" value="InterPro"/>
</dbReference>
<dbReference type="InterPro" id="IPR010496">
    <property type="entry name" value="AL/BT2_dom"/>
</dbReference>
<comment type="caution">
    <text evidence="7">The sequence shown here is derived from an EMBL/GenBank/DDBJ whole genome shotgun (WGS) entry which is preliminary data.</text>
</comment>
<dbReference type="Proteomes" id="UP001243989">
    <property type="component" value="Unassembled WGS sequence"/>
</dbReference>
<reference evidence="7" key="1">
    <citation type="submission" date="2021-06" db="EMBL/GenBank/DDBJ databases">
        <title>Comparative genomics, transcriptomics and evolutionary studies reveal genomic signatures of adaptation to plant cell wall in hemibiotrophic fungi.</title>
        <authorList>
            <consortium name="DOE Joint Genome Institute"/>
            <person name="Baroncelli R."/>
            <person name="Diaz J.F."/>
            <person name="Benocci T."/>
            <person name="Peng M."/>
            <person name="Battaglia E."/>
            <person name="Haridas S."/>
            <person name="Andreopoulos W."/>
            <person name="Labutti K."/>
            <person name="Pangilinan J."/>
            <person name="Floch G.L."/>
            <person name="Makela M.R."/>
            <person name="Henrissat B."/>
            <person name="Grigoriev I.V."/>
            <person name="Crouch J.A."/>
            <person name="De Vries R.P."/>
            <person name="Sukno S.A."/>
            <person name="Thon M.R."/>
        </authorList>
    </citation>
    <scope>NUCLEOTIDE SEQUENCE</scope>
    <source>
        <strain evidence="7">CBS 102054</strain>
    </source>
</reference>
<dbReference type="Pfam" id="PF04616">
    <property type="entry name" value="Glyco_hydro_43"/>
    <property type="match status" value="1"/>
</dbReference>
<gene>
    <name evidence="7" type="ORF">BDP81DRAFT_324302</name>
</gene>
<dbReference type="InterPro" id="IPR023296">
    <property type="entry name" value="Glyco_hydro_beta-prop_sf"/>
</dbReference>
<dbReference type="AlphaFoldDB" id="A0AAI9ZMN7"/>
<dbReference type="Pfam" id="PF06439">
    <property type="entry name" value="3keto-disac_hyd"/>
    <property type="match status" value="1"/>
</dbReference>
<evidence type="ECO:0000313" key="8">
    <source>
        <dbReference type="Proteomes" id="UP001243989"/>
    </source>
</evidence>
<dbReference type="RefSeq" id="XP_060443423.1">
    <property type="nucleotide sequence ID" value="XM_060584875.1"/>
</dbReference>
<organism evidence="7 8">
    <name type="scientific">Colletotrichum phormii</name>
    <dbReference type="NCBI Taxonomy" id="359342"/>
    <lineage>
        <taxon>Eukaryota</taxon>
        <taxon>Fungi</taxon>
        <taxon>Dikarya</taxon>
        <taxon>Ascomycota</taxon>
        <taxon>Pezizomycotina</taxon>
        <taxon>Sordariomycetes</taxon>
        <taxon>Hypocreomycetidae</taxon>
        <taxon>Glomerellales</taxon>
        <taxon>Glomerellaceae</taxon>
        <taxon>Colletotrichum</taxon>
        <taxon>Colletotrichum acutatum species complex</taxon>
    </lineage>
</organism>
<evidence type="ECO:0000256" key="5">
    <source>
        <dbReference type="RuleBase" id="RU361187"/>
    </source>
</evidence>
<evidence type="ECO:0000259" key="6">
    <source>
        <dbReference type="Pfam" id="PF06439"/>
    </source>
</evidence>
<evidence type="ECO:0000313" key="7">
    <source>
        <dbReference type="EMBL" id="KAK1634816.1"/>
    </source>
</evidence>
<dbReference type="GeneID" id="85469737"/>
<feature type="domain" description="3-keto-alpha-glucoside-1,2-lyase/3-keto-2-hydroxy-glucal hydratase" evidence="6">
    <location>
        <begin position="155"/>
        <end position="322"/>
    </location>
</feature>
<keyword evidence="4 5" id="KW-0326">Glycosidase</keyword>
<dbReference type="EMBL" id="JAHMHQ010000014">
    <property type="protein sequence ID" value="KAK1634816.1"/>
    <property type="molecule type" value="Genomic_DNA"/>
</dbReference>
<keyword evidence="8" id="KW-1185">Reference proteome</keyword>
<dbReference type="InterPro" id="IPR006710">
    <property type="entry name" value="Glyco_hydro_43"/>
</dbReference>
<dbReference type="PANTHER" id="PTHR43772">
    <property type="entry name" value="ENDO-1,4-BETA-XYLANASE"/>
    <property type="match status" value="1"/>
</dbReference>
<dbReference type="InterPro" id="IPR052176">
    <property type="entry name" value="Glycosyl_Hydrlase_43_Enz"/>
</dbReference>
<name>A0AAI9ZMN7_9PEZI</name>
<evidence type="ECO:0000256" key="1">
    <source>
        <dbReference type="ARBA" id="ARBA00009865"/>
    </source>
</evidence>
<sequence length="340" mass="37173">MALNIKKTNKQTNVAKLNRDMVSIGTFSDGTQFKEITPENYVEGSLMFKRNGKYYLMWSEEGWTGPDYSVSYAISDSPIGPFNREAKILQQDTAVATGSGHNGIINVPGTDIWYIFYHRRPLGDSDGNYRQLAYDRMYFNEDGTIKPVTMLVKDNFDDGNLIGWDTSFEGTFFVKDGKLSAEKATSGKALQNTGFEDLIFDIDIALVDPDVGSNAQDSGDAGVLFGVTSASAGIDNLTGFYAAVDASGGVILGQMDQSWTQLASAKSPIRAGTNYHLRVTAINKEVKVFVDDMSVPKLTHTVSKTTKGTTGVRVFRTGALYDNLSVAHPQLRGWQLLTCG</sequence>
<evidence type="ECO:0000256" key="4">
    <source>
        <dbReference type="ARBA" id="ARBA00023295"/>
    </source>
</evidence>
<keyword evidence="2 5" id="KW-0378">Hydrolase</keyword>
<accession>A0AAI9ZMN7</accession>
<dbReference type="GO" id="GO:0004553">
    <property type="term" value="F:hydrolase activity, hydrolyzing O-glycosyl compounds"/>
    <property type="evidence" value="ECO:0007669"/>
    <property type="project" value="InterPro"/>
</dbReference>
<evidence type="ECO:0000256" key="2">
    <source>
        <dbReference type="ARBA" id="ARBA00022801"/>
    </source>
</evidence>
<evidence type="ECO:0000256" key="3">
    <source>
        <dbReference type="ARBA" id="ARBA00023277"/>
    </source>
</evidence>
<dbReference type="SUPFAM" id="SSF75005">
    <property type="entry name" value="Arabinanase/levansucrase/invertase"/>
    <property type="match status" value="1"/>
</dbReference>
<comment type="similarity">
    <text evidence="1 5">Belongs to the glycosyl hydrolase 43 family.</text>
</comment>
<protein>
    <submittedName>
        <fullName evidence="7">Glycosyl hydrolase</fullName>
    </submittedName>
</protein>